<reference evidence="3" key="1">
    <citation type="journal article" date="2019" name="Int. J. Syst. Evol. Microbiol.">
        <title>The Global Catalogue of Microorganisms (GCM) 10K type strain sequencing project: providing services to taxonomists for standard genome sequencing and annotation.</title>
        <authorList>
            <consortium name="The Broad Institute Genomics Platform"/>
            <consortium name="The Broad Institute Genome Sequencing Center for Infectious Disease"/>
            <person name="Wu L."/>
            <person name="Ma J."/>
        </authorList>
    </citation>
    <scope>NUCLEOTIDE SEQUENCE [LARGE SCALE GENOMIC DNA]</scope>
    <source>
        <strain evidence="3">CCUG 58938</strain>
    </source>
</reference>
<dbReference type="RefSeq" id="WP_377582225.1">
    <property type="nucleotide sequence ID" value="NZ_JBHTKA010000008.1"/>
</dbReference>
<keyword evidence="1" id="KW-0732">Signal</keyword>
<proteinExistence type="predicted"/>
<name>A0ABW3K9T6_9BACT</name>
<feature type="signal peptide" evidence="1">
    <location>
        <begin position="1"/>
        <end position="22"/>
    </location>
</feature>
<organism evidence="2 3">
    <name type="scientific">Ohtaekwangia kribbensis</name>
    <dbReference type="NCBI Taxonomy" id="688913"/>
    <lineage>
        <taxon>Bacteria</taxon>
        <taxon>Pseudomonadati</taxon>
        <taxon>Bacteroidota</taxon>
        <taxon>Cytophagia</taxon>
        <taxon>Cytophagales</taxon>
        <taxon>Fulvivirgaceae</taxon>
        <taxon>Ohtaekwangia</taxon>
    </lineage>
</organism>
<evidence type="ECO:0000313" key="2">
    <source>
        <dbReference type="EMBL" id="MFD1001817.1"/>
    </source>
</evidence>
<keyword evidence="3" id="KW-1185">Reference proteome</keyword>
<protein>
    <submittedName>
        <fullName evidence="2">GLPGLI family protein</fullName>
    </submittedName>
</protein>
<sequence length="246" mass="28439">MKRILIFLGILVSLTAAHFVFAQTSEGIITYEVKVNMHRRLPPERQGMKEMMPEFDVHKEQLSFTATESLYKPIIEEEEDDFAGEDGGGMRMRFRRPNAEVYFNYASSKKVTQQEFMGKKYLIEDSVKITPWKFGTEVKTILGYVCRQATFYNEERKQTIVAWYTDKLRPFLGPEIYTTLPGAVVQVDINEGERVITAIKVEPRALKKGELKIPSGGTKITEKEFRKMMDEQMQRMGREGGVMIRN</sequence>
<evidence type="ECO:0000256" key="1">
    <source>
        <dbReference type="SAM" id="SignalP"/>
    </source>
</evidence>
<dbReference type="EMBL" id="JBHTKA010000008">
    <property type="protein sequence ID" value="MFD1001817.1"/>
    <property type="molecule type" value="Genomic_DNA"/>
</dbReference>
<accession>A0ABW3K9T6</accession>
<dbReference type="InterPro" id="IPR005901">
    <property type="entry name" value="GLPGLI"/>
</dbReference>
<dbReference type="Proteomes" id="UP001597112">
    <property type="component" value="Unassembled WGS sequence"/>
</dbReference>
<evidence type="ECO:0000313" key="3">
    <source>
        <dbReference type="Proteomes" id="UP001597112"/>
    </source>
</evidence>
<comment type="caution">
    <text evidence="2">The sequence shown here is derived from an EMBL/GenBank/DDBJ whole genome shotgun (WGS) entry which is preliminary data.</text>
</comment>
<feature type="chain" id="PRO_5047147726" evidence="1">
    <location>
        <begin position="23"/>
        <end position="246"/>
    </location>
</feature>
<dbReference type="NCBIfam" id="TIGR01200">
    <property type="entry name" value="GLPGLI"/>
    <property type="match status" value="1"/>
</dbReference>
<gene>
    <name evidence="2" type="ORF">ACFQ21_21005</name>
</gene>